<feature type="compositionally biased region" description="Polar residues" evidence="1">
    <location>
        <begin position="67"/>
        <end position="76"/>
    </location>
</feature>
<organism evidence="2 3">
    <name type="scientific">Penicillium patulum</name>
    <name type="common">Penicillium griseofulvum</name>
    <dbReference type="NCBI Taxonomy" id="5078"/>
    <lineage>
        <taxon>Eukaryota</taxon>
        <taxon>Fungi</taxon>
        <taxon>Dikarya</taxon>
        <taxon>Ascomycota</taxon>
        <taxon>Pezizomycotina</taxon>
        <taxon>Eurotiomycetes</taxon>
        <taxon>Eurotiomycetidae</taxon>
        <taxon>Eurotiales</taxon>
        <taxon>Aspergillaceae</taxon>
        <taxon>Penicillium</taxon>
    </lineage>
</organism>
<dbReference type="RefSeq" id="XP_040651025.1">
    <property type="nucleotide sequence ID" value="XM_040796487.1"/>
</dbReference>
<dbReference type="PANTHER" id="PTHR37540">
    <property type="entry name" value="TRANSCRIPTION FACTOR (ACR-2), PUTATIVE-RELATED-RELATED"/>
    <property type="match status" value="1"/>
</dbReference>
<proteinExistence type="predicted"/>
<accession>A0A135LU93</accession>
<dbReference type="Proteomes" id="UP000070168">
    <property type="component" value="Unassembled WGS sequence"/>
</dbReference>
<dbReference type="OrthoDB" id="4158087at2759"/>
<feature type="compositionally biased region" description="Basic and acidic residues" evidence="1">
    <location>
        <begin position="34"/>
        <end position="47"/>
    </location>
</feature>
<evidence type="ECO:0000313" key="2">
    <source>
        <dbReference type="EMBL" id="KXG52489.1"/>
    </source>
</evidence>
<dbReference type="STRING" id="5078.A0A135LU93"/>
<reference evidence="2 3" key="1">
    <citation type="journal article" date="2016" name="BMC Genomics">
        <title>Genome sequencing and secondary metabolism of the postharvest pathogen Penicillium griseofulvum.</title>
        <authorList>
            <person name="Banani H."/>
            <person name="Marcet-Houben M."/>
            <person name="Ballester A.R."/>
            <person name="Abbruscato P."/>
            <person name="Gonzalez-Candelas L."/>
            <person name="Gabaldon T."/>
            <person name="Spadaro D."/>
        </authorList>
    </citation>
    <scope>NUCLEOTIDE SEQUENCE [LARGE SCALE GENOMIC DNA]</scope>
    <source>
        <strain evidence="2 3">PG3</strain>
    </source>
</reference>
<dbReference type="Pfam" id="PF11951">
    <property type="entry name" value="Fungal_trans_2"/>
    <property type="match status" value="1"/>
</dbReference>
<evidence type="ECO:0000256" key="1">
    <source>
        <dbReference type="SAM" id="MobiDB-lite"/>
    </source>
</evidence>
<protein>
    <recommendedName>
        <fullName evidence="4">Transcription factor</fullName>
    </recommendedName>
</protein>
<name>A0A135LU93_PENPA</name>
<feature type="region of interest" description="Disordered" evidence="1">
    <location>
        <begin position="29"/>
        <end position="48"/>
    </location>
</feature>
<dbReference type="PANTHER" id="PTHR37540:SF5">
    <property type="entry name" value="TRANSCRIPTION FACTOR DOMAIN-CONTAINING PROTEIN"/>
    <property type="match status" value="1"/>
</dbReference>
<dbReference type="InterPro" id="IPR021858">
    <property type="entry name" value="Fun_TF"/>
</dbReference>
<dbReference type="GeneID" id="63711787"/>
<evidence type="ECO:0000313" key="3">
    <source>
        <dbReference type="Proteomes" id="UP000070168"/>
    </source>
</evidence>
<dbReference type="AlphaFoldDB" id="A0A135LU93"/>
<sequence>MTTQFAFVTYGGDYKQTPADRSLVRRHCMKGRNKREGSRRSDREARQAAKQVVSMGVDISDIPVTRGRSSSATAQEENAYIPRTILRREKPMSESLDEDPWTRPPKVPRGFAFGAAVNEFANAVGQMPESLMRQFMAFNRITEASYPLVETVVDFNDNGGLGSIWPSFDKSFLHTILFINSAVNDWAQNLPLAKSSQFHLGRTLTLLNEKLATGASHLDDTTIYTVMLLAIASSTSGDYKASDAHMAGLQRLVEMRGSHRYLGVNPVTQFKLECLDLMWCLTAGGEPLFLKGPVSWDPVFTRPSPSIDTELSPALFEAFTDPRLIIAFQDLQRLTELINTHTDSNMRLNASEFQPVLSSIQTRLLHLKDLLVGMPGGWLCLGMLAFLTTIFQVPGRHIAYEHLTDRLRRTCRDLAAPAAASISQSMSASILTNSGLRPALRWLVIVCGMTVFGTNERWLQELWHGIAEPNLLWAETRTELKRIMWIGCIHDEKGRQIFAALMLKRRSI</sequence>
<comment type="caution">
    <text evidence="2">The sequence shown here is derived from an EMBL/GenBank/DDBJ whole genome shotgun (WGS) entry which is preliminary data.</text>
</comment>
<evidence type="ECO:0008006" key="4">
    <source>
        <dbReference type="Google" id="ProtNLM"/>
    </source>
</evidence>
<dbReference type="EMBL" id="LHQR01000026">
    <property type="protein sequence ID" value="KXG52489.1"/>
    <property type="molecule type" value="Genomic_DNA"/>
</dbReference>
<gene>
    <name evidence="2" type="ORF">PGRI_087730</name>
</gene>
<feature type="region of interest" description="Disordered" evidence="1">
    <location>
        <begin position="63"/>
        <end position="104"/>
    </location>
</feature>
<dbReference type="OMA" id="YLNAMVI"/>
<keyword evidence="3" id="KW-1185">Reference proteome</keyword>